<dbReference type="GO" id="GO:0046872">
    <property type="term" value="F:metal ion binding"/>
    <property type="evidence" value="ECO:0007669"/>
    <property type="project" value="UniProtKB-KW"/>
</dbReference>
<dbReference type="GO" id="GO:0032259">
    <property type="term" value="P:methylation"/>
    <property type="evidence" value="ECO:0007669"/>
    <property type="project" value="UniProtKB-KW"/>
</dbReference>
<keyword evidence="2" id="KW-0489">Methyltransferase</keyword>
<dbReference type="Gramene" id="KZM81938">
    <property type="protein sequence ID" value="KZM81938"/>
    <property type="gene ID" value="DCAR_029551"/>
</dbReference>
<keyword evidence="3" id="KW-0808">Transferase</keyword>
<proteinExistence type="inferred from homology"/>
<evidence type="ECO:0000256" key="1">
    <source>
        <dbReference type="ARBA" id="ARBA00007967"/>
    </source>
</evidence>
<evidence type="ECO:0000256" key="4">
    <source>
        <dbReference type="ARBA" id="ARBA00022723"/>
    </source>
</evidence>
<dbReference type="OMA" id="EPMMESH"/>
<dbReference type="Gene3D" id="3.40.50.150">
    <property type="entry name" value="Vaccinia Virus protein VP39"/>
    <property type="match status" value="2"/>
</dbReference>
<dbReference type="AlphaFoldDB" id="A0A175YFH8"/>
<dbReference type="InterPro" id="IPR005299">
    <property type="entry name" value="MeTrfase_7"/>
</dbReference>
<dbReference type="Gene3D" id="1.10.1200.270">
    <property type="entry name" value="Methyltransferase, alpha-helical capping domain"/>
    <property type="match status" value="2"/>
</dbReference>
<reference evidence="6" key="1">
    <citation type="journal article" date="2016" name="Nat. Genet.">
        <title>A high-quality carrot genome assembly provides new insights into carotenoid accumulation and asterid genome evolution.</title>
        <authorList>
            <person name="Iorizzo M."/>
            <person name="Ellison S."/>
            <person name="Senalik D."/>
            <person name="Zeng P."/>
            <person name="Satapoomin P."/>
            <person name="Huang J."/>
            <person name="Bowman M."/>
            <person name="Iovene M."/>
            <person name="Sanseverino W."/>
            <person name="Cavagnaro P."/>
            <person name="Yildiz M."/>
            <person name="Macko-Podgorni A."/>
            <person name="Moranska E."/>
            <person name="Grzebelus E."/>
            <person name="Grzebelus D."/>
            <person name="Ashrafi H."/>
            <person name="Zheng Z."/>
            <person name="Cheng S."/>
            <person name="Spooner D."/>
            <person name="Van Deynze A."/>
            <person name="Simon P."/>
        </authorList>
    </citation>
    <scope>NUCLEOTIDE SEQUENCE [LARGE SCALE GENOMIC DNA]</scope>
    <source>
        <tissue evidence="6">Leaf</tissue>
    </source>
</reference>
<gene>
    <name evidence="6" type="ORF">DCAR_029551</name>
</gene>
<sequence length="995" mass="112347">MAEVKVVSMNSGDDECSYANNSKVQNTLVMKSLAYVEETLMDLATSGFPECLKLVDLGCASGPNTLLVVTEMVKIVGKICQKKNFAVPEIELFLNDLPDNDFNTTFQMVPQIFSELENGEGIKYGNFFVFGVPGSFYRRLFPSKSMHLVHSSCSLHWLSQVPEKLGNNKGNIYISKTSPPGVSEAYAEQYRTDFSKFLRLRSEEVVPGGRMVLTLAARSISDPTSKEFCCKWELLAKALQDMSDEGLVQNEDIDSFNLPFYTPCAEEVKDIVQYEGSFSLDRFESHELVWKDNENIFTKSVRAVMEPMLANHFGTKSFMDKLFQRILGKKLKILPSCGCYCLQLLPTYLSRALYTKCDDQSSYANNSTLQKTVILKSCIFLEETVKNSGTSGFPECFRIVDLGCSSGTNTLWVVTNIVNTVHRLCQKKNLRTPEIQVYLNDLPDNDFNTTFKMAPQFYSNLDSGEGDKSGKCFLSGVPGSFYTRLFPSKSIHFVHSSFSLHWLSQVPENLENNKGNIYMSKASPPGVYEAYFNQYRADFSTFLRLRSEEVIPNGQMVLTFAGRGIADPTSKDCCCKWELLAKSLEDMSDEGLLDNDYINSFNLPLYTPCIDEVKDIVQHEGSFTVDRLETHEVNWDTSDDKAKSVYDINNSGKIVAKAVRAIVEPMLATHFQTGNSFMDKLFERLLVMQVLDDGVSPREIGFKIYLYELYLRVQAQKNEIISLRERIAGASVKDLQLLNEKYTLERKVADMRMTLDEKQNEIVSIAGEEIARRKGDLENNLNLIHELKETEAERYIFVSSIVALLAEYGISPRVINASTLSYNVKAKIGNLYSTVEKRKAVGNSAIRDIPGSSLLTNPYAPPSQSEFSFHNNPINERHMEPVFSMSRNAHNNNDSGQMTNSIPKDRMVSNSDREVAQISHNNFVDRRGNMTYEEKPDLSNPLHRNDTDVDYDYDSEGATNPEYTITADDVDKLVAVECIPMNDQGHQVYHITYSN</sequence>
<keyword evidence="5" id="KW-0460">Magnesium</keyword>
<comment type="caution">
    <text evidence="6">The sequence shown here is derived from an EMBL/GenBank/DDBJ whole genome shotgun (WGS) entry which is preliminary data.</text>
</comment>
<dbReference type="PANTHER" id="PTHR31009">
    <property type="entry name" value="S-ADENOSYL-L-METHIONINE:CARBOXYL METHYLTRANSFERASE FAMILY PROTEIN"/>
    <property type="match status" value="1"/>
</dbReference>
<dbReference type="GO" id="GO:0008168">
    <property type="term" value="F:methyltransferase activity"/>
    <property type="evidence" value="ECO:0007669"/>
    <property type="project" value="UniProtKB-KW"/>
</dbReference>
<protein>
    <submittedName>
        <fullName evidence="6">Uncharacterized protein</fullName>
    </submittedName>
</protein>
<evidence type="ECO:0000256" key="2">
    <source>
        <dbReference type="ARBA" id="ARBA00022603"/>
    </source>
</evidence>
<evidence type="ECO:0000256" key="3">
    <source>
        <dbReference type="ARBA" id="ARBA00022679"/>
    </source>
</evidence>
<dbReference type="EMBL" id="LNRQ01000009">
    <property type="protein sequence ID" value="KZM81938.1"/>
    <property type="molecule type" value="Genomic_DNA"/>
</dbReference>
<name>A0A175YFH8_DAUCS</name>
<dbReference type="Pfam" id="PF03492">
    <property type="entry name" value="Methyltransf_7"/>
    <property type="match status" value="2"/>
</dbReference>
<keyword evidence="4" id="KW-0479">Metal-binding</keyword>
<accession>A0A175YFH8</accession>
<dbReference type="SUPFAM" id="SSF53335">
    <property type="entry name" value="S-adenosyl-L-methionine-dependent methyltransferases"/>
    <property type="match status" value="2"/>
</dbReference>
<evidence type="ECO:0000256" key="5">
    <source>
        <dbReference type="ARBA" id="ARBA00022842"/>
    </source>
</evidence>
<evidence type="ECO:0000313" key="6">
    <source>
        <dbReference type="EMBL" id="KZM81938.1"/>
    </source>
</evidence>
<comment type="similarity">
    <text evidence="1">Belongs to the methyltransferase superfamily. Type-7 methyltransferase family.</text>
</comment>
<dbReference type="InterPro" id="IPR042086">
    <property type="entry name" value="MeTrfase_capping"/>
</dbReference>
<dbReference type="InterPro" id="IPR029063">
    <property type="entry name" value="SAM-dependent_MTases_sf"/>
</dbReference>
<organism evidence="6">
    <name type="scientific">Daucus carota subsp. sativus</name>
    <name type="common">Carrot</name>
    <dbReference type="NCBI Taxonomy" id="79200"/>
    <lineage>
        <taxon>Eukaryota</taxon>
        <taxon>Viridiplantae</taxon>
        <taxon>Streptophyta</taxon>
        <taxon>Embryophyta</taxon>
        <taxon>Tracheophyta</taxon>
        <taxon>Spermatophyta</taxon>
        <taxon>Magnoliopsida</taxon>
        <taxon>eudicotyledons</taxon>
        <taxon>Gunneridae</taxon>
        <taxon>Pentapetalae</taxon>
        <taxon>asterids</taxon>
        <taxon>campanulids</taxon>
        <taxon>Apiales</taxon>
        <taxon>Apiaceae</taxon>
        <taxon>Apioideae</taxon>
        <taxon>Scandiceae</taxon>
        <taxon>Daucinae</taxon>
        <taxon>Daucus</taxon>
        <taxon>Daucus sect. Daucus</taxon>
    </lineage>
</organism>